<dbReference type="EMBL" id="JAKKUT010000001">
    <property type="protein sequence ID" value="MDG2989494.1"/>
    <property type="molecule type" value="Genomic_DNA"/>
</dbReference>
<reference evidence="1" key="1">
    <citation type="journal article" date="2022" name="Genome Biol. Evol.">
        <title>A New Gene Family Diagnostic for Intracellular Biomineralization of Amorphous Ca Carbonates by Cyanobacteria.</title>
        <authorList>
            <person name="Benzerara K."/>
            <person name="Duprat E."/>
            <person name="Bitard-Feildel T."/>
            <person name="Caumes G."/>
            <person name="Cassier-Chauvat C."/>
            <person name="Chauvat F."/>
            <person name="Dezi M."/>
            <person name="Diop S.I."/>
            <person name="Gaschignard G."/>
            <person name="Gorgen S."/>
            <person name="Gugger M."/>
            <person name="Lopez-Garcia P."/>
            <person name="Millet M."/>
            <person name="Skouri-Panet F."/>
            <person name="Moreira D."/>
            <person name="Callebaut I."/>
        </authorList>
    </citation>
    <scope>NUCLEOTIDE SEQUENCE</scope>
    <source>
        <strain evidence="1">G9</strain>
    </source>
</reference>
<comment type="caution">
    <text evidence="1">The sequence shown here is derived from an EMBL/GenBank/DDBJ whole genome shotgun (WGS) entry which is preliminary data.</text>
</comment>
<accession>A0ABT6EVC7</accession>
<dbReference type="RefSeq" id="WP_277865417.1">
    <property type="nucleotide sequence ID" value="NZ_JAKKUT010000001.1"/>
</dbReference>
<evidence type="ECO:0000313" key="2">
    <source>
        <dbReference type="Proteomes" id="UP001154265"/>
    </source>
</evidence>
<protein>
    <submittedName>
        <fullName evidence="1">Uncharacterized protein</fullName>
    </submittedName>
</protein>
<gene>
    <name evidence="1" type="ORF">L3556_00890</name>
</gene>
<organism evidence="1 2">
    <name type="scientific">Candidatus Synechococcus calcipolaris G9</name>
    <dbReference type="NCBI Taxonomy" id="1497997"/>
    <lineage>
        <taxon>Bacteria</taxon>
        <taxon>Bacillati</taxon>
        <taxon>Cyanobacteriota</taxon>
        <taxon>Cyanophyceae</taxon>
        <taxon>Synechococcales</taxon>
        <taxon>Synechococcaceae</taxon>
        <taxon>Synechococcus</taxon>
    </lineage>
</organism>
<proteinExistence type="predicted"/>
<keyword evidence="2" id="KW-1185">Reference proteome</keyword>
<dbReference type="Proteomes" id="UP001154265">
    <property type="component" value="Unassembled WGS sequence"/>
</dbReference>
<name>A0ABT6EVC7_9SYNE</name>
<evidence type="ECO:0000313" key="1">
    <source>
        <dbReference type="EMBL" id="MDG2989494.1"/>
    </source>
</evidence>
<sequence length="49" mass="5389">MRFTITTVAVAIALIALYAWGGSWLKNLGTIGILTLYYFAAFQPPKRGL</sequence>
<reference evidence="1" key="2">
    <citation type="submission" date="2022-01" db="EMBL/GenBank/DDBJ databases">
        <authorList>
            <person name="Zivanovic Y."/>
            <person name="Moreira D."/>
            <person name="Lopez-Garcia P."/>
        </authorList>
    </citation>
    <scope>NUCLEOTIDE SEQUENCE</scope>
    <source>
        <strain evidence="1">G9</strain>
    </source>
</reference>